<proteinExistence type="predicted"/>
<gene>
    <name evidence="1" type="ORF">SEVIR_6G141800v2</name>
</gene>
<protein>
    <submittedName>
        <fullName evidence="1">Uncharacterized protein</fullName>
    </submittedName>
</protein>
<accession>A0A4V6D5E2</accession>
<dbReference type="AlphaFoldDB" id="A0A4V6D5E2"/>
<evidence type="ECO:0000313" key="2">
    <source>
        <dbReference type="Proteomes" id="UP000298652"/>
    </source>
</evidence>
<keyword evidence="2" id="KW-1185">Reference proteome</keyword>
<name>A0A4V6D5E2_SETVI</name>
<dbReference type="EMBL" id="CM016557">
    <property type="protein sequence ID" value="TKW10126.1"/>
    <property type="molecule type" value="Genomic_DNA"/>
</dbReference>
<organism evidence="1 2">
    <name type="scientific">Setaria viridis</name>
    <name type="common">Green bristlegrass</name>
    <name type="synonym">Setaria italica subsp. viridis</name>
    <dbReference type="NCBI Taxonomy" id="4556"/>
    <lineage>
        <taxon>Eukaryota</taxon>
        <taxon>Viridiplantae</taxon>
        <taxon>Streptophyta</taxon>
        <taxon>Embryophyta</taxon>
        <taxon>Tracheophyta</taxon>
        <taxon>Spermatophyta</taxon>
        <taxon>Magnoliopsida</taxon>
        <taxon>Liliopsida</taxon>
        <taxon>Poales</taxon>
        <taxon>Poaceae</taxon>
        <taxon>PACMAD clade</taxon>
        <taxon>Panicoideae</taxon>
        <taxon>Panicodae</taxon>
        <taxon>Paniceae</taxon>
        <taxon>Cenchrinae</taxon>
        <taxon>Setaria</taxon>
    </lineage>
</organism>
<reference evidence="1" key="1">
    <citation type="submission" date="2019-03" db="EMBL/GenBank/DDBJ databases">
        <title>WGS assembly of Setaria viridis.</title>
        <authorList>
            <person name="Huang P."/>
            <person name="Jenkins J."/>
            <person name="Grimwood J."/>
            <person name="Barry K."/>
            <person name="Healey A."/>
            <person name="Mamidi S."/>
            <person name="Sreedasyam A."/>
            <person name="Shu S."/>
            <person name="Feldman M."/>
            <person name="Wu J."/>
            <person name="Yu Y."/>
            <person name="Chen C."/>
            <person name="Johnson J."/>
            <person name="Rokhsar D."/>
            <person name="Baxter I."/>
            <person name="Schmutz J."/>
            <person name="Brutnell T."/>
            <person name="Kellogg E."/>
        </authorList>
    </citation>
    <scope>NUCLEOTIDE SEQUENCE [LARGE SCALE GENOMIC DNA]</scope>
</reference>
<evidence type="ECO:0000313" key="1">
    <source>
        <dbReference type="EMBL" id="TKW10126.1"/>
    </source>
</evidence>
<sequence>MHLATLAVRGNTGYEAAHPSAAVCILLPSRSAHVSLSFTCLKLCWSSPSRDAAWTEGTRITRHRRYSSKNSVLLRTCMALDLVNLSRSSTFRIGITKNPVLFPLLLSDISVQIWNLILIFS</sequence>
<dbReference type="Gramene" id="TKW10126">
    <property type="protein sequence ID" value="TKW10126"/>
    <property type="gene ID" value="SEVIR_6G141800v2"/>
</dbReference>
<dbReference type="Proteomes" id="UP000298652">
    <property type="component" value="Chromosome 6"/>
</dbReference>